<reference evidence="4 5" key="1">
    <citation type="submission" date="2019-04" db="EMBL/GenBank/DDBJ databases">
        <title>High contiguity whole genome sequence and gene annotation resource for two Venturia nashicola isolates.</title>
        <authorList>
            <person name="Prokchorchik M."/>
            <person name="Won K."/>
            <person name="Lee Y."/>
            <person name="Choi E.D."/>
            <person name="Segonzac C."/>
            <person name="Sohn K.H."/>
        </authorList>
    </citation>
    <scope>NUCLEOTIDE SEQUENCE [LARGE SCALE GENOMIC DNA]</scope>
    <source>
        <strain evidence="4 5">PRI2</strain>
    </source>
</reference>
<protein>
    <submittedName>
        <fullName evidence="4">C6 finger domain-containing protein</fullName>
    </submittedName>
</protein>
<evidence type="ECO:0000259" key="3">
    <source>
        <dbReference type="PROSITE" id="PS50048"/>
    </source>
</evidence>
<feature type="region of interest" description="Disordered" evidence="2">
    <location>
        <begin position="199"/>
        <end position="234"/>
    </location>
</feature>
<dbReference type="InterPro" id="IPR001138">
    <property type="entry name" value="Zn2Cys6_DnaBD"/>
</dbReference>
<keyword evidence="1" id="KW-0539">Nucleus</keyword>
<evidence type="ECO:0000313" key="4">
    <source>
        <dbReference type="EMBL" id="TID27410.1"/>
    </source>
</evidence>
<gene>
    <name evidence="4" type="ORF">E6O75_ATG00177</name>
</gene>
<dbReference type="AlphaFoldDB" id="A0A4Z1PVG5"/>
<organism evidence="4 5">
    <name type="scientific">Venturia nashicola</name>
    <dbReference type="NCBI Taxonomy" id="86259"/>
    <lineage>
        <taxon>Eukaryota</taxon>
        <taxon>Fungi</taxon>
        <taxon>Dikarya</taxon>
        <taxon>Ascomycota</taxon>
        <taxon>Pezizomycotina</taxon>
        <taxon>Dothideomycetes</taxon>
        <taxon>Pleosporomycetidae</taxon>
        <taxon>Venturiales</taxon>
        <taxon>Venturiaceae</taxon>
        <taxon>Venturia</taxon>
    </lineage>
</organism>
<dbReference type="PROSITE" id="PS50048">
    <property type="entry name" value="ZN2_CY6_FUNGAL_2"/>
    <property type="match status" value="1"/>
</dbReference>
<evidence type="ECO:0000313" key="5">
    <source>
        <dbReference type="Proteomes" id="UP000298493"/>
    </source>
</evidence>
<dbReference type="SUPFAM" id="SSF57701">
    <property type="entry name" value="Zn2/Cys6 DNA-binding domain"/>
    <property type="match status" value="1"/>
</dbReference>
<comment type="caution">
    <text evidence="4">The sequence shown here is derived from an EMBL/GenBank/DDBJ whole genome shotgun (WGS) entry which is preliminary data.</text>
</comment>
<keyword evidence="5" id="KW-1185">Reference proteome</keyword>
<evidence type="ECO:0000256" key="1">
    <source>
        <dbReference type="ARBA" id="ARBA00023242"/>
    </source>
</evidence>
<dbReference type="GO" id="GO:0000981">
    <property type="term" value="F:DNA-binding transcription factor activity, RNA polymerase II-specific"/>
    <property type="evidence" value="ECO:0007669"/>
    <property type="project" value="InterPro"/>
</dbReference>
<dbReference type="Gene3D" id="4.10.240.10">
    <property type="entry name" value="Zn(2)-C6 fungal-type DNA-binding domain"/>
    <property type="match status" value="1"/>
</dbReference>
<sequence length="661" mass="74682">MDPSYIMQESEIELFSMEGDWEVDKETVYDQMQDIDLVSDLIVSPDLIQAISMRHSSPVPIPPVPFSLTGNISNEFQVHSLPQTFDHLLDPREHVNPSWTVPALQYSSYGSSADAESYFNGLDGDLPVYSAMSPSPQIGLSSFLHPSNFQQYSPSESTISRAESNASFDSIHDEEHKPAVERFHIPSNPQENHALALVHHQPSRRNKRSSPGPGVGKKSTRGRTGPLGVNNRRTTSEMRKLKACDNCRHRKTKCDTGFPCRACINYYKGDLVRHPCRGVHLDHVADKILLCGNIFPKDYGLFGTCLHKVGSTITIYLEVGFGKALAWPAELLATQHGNSYPTELRHSHVVYLLQTSTTTESNEKLERVRQDHWVFPAILTDTAKLSDALEKHIESLLDDPVSFQSFPLYKSPLQVLKAIYLYYKNSLPDPKQKQLLRQALKLLITVHICDHIKISPSEASQIIINDFFPYVHHSRITPCYIRSQLGVKFKDIASKLLKEVLTSLELHCLDKNCDHFPVVICTFAVLFMSVESIHYHAARDSYHADHSFQNIPGAIDDDPPDTQNNYPSTLVPATPEAFEKSTGVYELLSFYRACFSKYHLERFSASAESSSVPVVERLREAVENAKTYLERRGRDCIDAEGDVTFFFDRLLAKLFLLEELK</sequence>
<name>A0A4Z1PVG5_9PEZI</name>
<feature type="domain" description="Zn(2)-C6 fungal-type" evidence="3">
    <location>
        <begin position="243"/>
        <end position="276"/>
    </location>
</feature>
<dbReference type="Proteomes" id="UP000298493">
    <property type="component" value="Unassembled WGS sequence"/>
</dbReference>
<evidence type="ECO:0000256" key="2">
    <source>
        <dbReference type="SAM" id="MobiDB-lite"/>
    </source>
</evidence>
<dbReference type="SMART" id="SM00066">
    <property type="entry name" value="GAL4"/>
    <property type="match status" value="1"/>
</dbReference>
<dbReference type="EMBL" id="SNSC02000001">
    <property type="protein sequence ID" value="TID27410.1"/>
    <property type="molecule type" value="Genomic_DNA"/>
</dbReference>
<dbReference type="Pfam" id="PF00172">
    <property type="entry name" value="Zn_clus"/>
    <property type="match status" value="1"/>
</dbReference>
<dbReference type="InterPro" id="IPR036864">
    <property type="entry name" value="Zn2-C6_fun-type_DNA-bd_sf"/>
</dbReference>
<dbReference type="CDD" id="cd00067">
    <property type="entry name" value="GAL4"/>
    <property type="match status" value="1"/>
</dbReference>
<dbReference type="GO" id="GO:0008270">
    <property type="term" value="F:zinc ion binding"/>
    <property type="evidence" value="ECO:0007669"/>
    <property type="project" value="InterPro"/>
</dbReference>
<dbReference type="InterPro" id="IPR052973">
    <property type="entry name" value="Fungal_sec-metab_reg_TF"/>
</dbReference>
<dbReference type="PANTHER" id="PTHR35392">
    <property type="entry name" value="ZN(II)2CYS6 TRANSCRIPTION FACTOR (EUROFUNG)-RELATED-RELATED"/>
    <property type="match status" value="1"/>
</dbReference>
<dbReference type="PANTHER" id="PTHR35392:SF3">
    <property type="entry name" value="ZN(2)-C6 FUNGAL-TYPE DOMAIN-CONTAINING PROTEIN"/>
    <property type="match status" value="1"/>
</dbReference>
<dbReference type="STRING" id="86259.A0A4Z1PVG5"/>
<accession>A0A4Z1PVG5</accession>
<proteinExistence type="predicted"/>